<dbReference type="Gene3D" id="1.20.120.450">
    <property type="entry name" value="dinb family like domain"/>
    <property type="match status" value="1"/>
</dbReference>
<dbReference type="OrthoDB" id="338237at2"/>
<protein>
    <submittedName>
        <fullName evidence="2">DUF1993 domain-containing protein</fullName>
    </submittedName>
</protein>
<evidence type="ECO:0000256" key="1">
    <source>
        <dbReference type="SAM" id="Phobius"/>
    </source>
</evidence>
<dbReference type="InterPro" id="IPR034660">
    <property type="entry name" value="DinB/YfiT-like"/>
</dbReference>
<keyword evidence="1" id="KW-1133">Transmembrane helix</keyword>
<dbReference type="Pfam" id="PF09351">
    <property type="entry name" value="DUF1993"/>
    <property type="match status" value="1"/>
</dbReference>
<dbReference type="AlphaFoldDB" id="A0A3A8KFY1"/>
<keyword evidence="3" id="KW-1185">Reference proteome</keyword>
<keyword evidence="1" id="KW-0472">Membrane</keyword>
<dbReference type="EMBL" id="RAWE01000006">
    <property type="protein sequence ID" value="RKH07053.1"/>
    <property type="molecule type" value="Genomic_DNA"/>
</dbReference>
<keyword evidence="1" id="KW-0812">Transmembrane</keyword>
<sequence>MSLNAYDLSAGLFIRGLTNLKTQLKKAEDPAAASGRGEEALLAAQLAVEERVRGAAGDAQSDLHMYTLAAQIHWAAEGARLTIAQLLGAPSVPAANDARSFADLHQRLDATIAYLRDIAPGDLEAGLDREIVIEHRRGSMRSKGSQFLIAFAIPHFFYHVTTAYGILRNQGVQLTMGDFLGNWGTS</sequence>
<dbReference type="RefSeq" id="WP_120600966.1">
    <property type="nucleotide sequence ID" value="NZ_RAWE01000006.1"/>
</dbReference>
<evidence type="ECO:0000313" key="2">
    <source>
        <dbReference type="EMBL" id="RKH07053.1"/>
    </source>
</evidence>
<evidence type="ECO:0000313" key="3">
    <source>
        <dbReference type="Proteomes" id="UP000268313"/>
    </source>
</evidence>
<dbReference type="SUPFAM" id="SSF109854">
    <property type="entry name" value="DinB/YfiT-like putative metalloenzymes"/>
    <property type="match status" value="1"/>
</dbReference>
<comment type="caution">
    <text evidence="2">The sequence shown here is derived from an EMBL/GenBank/DDBJ whole genome shotgun (WGS) entry which is preliminary data.</text>
</comment>
<feature type="transmembrane region" description="Helical" evidence="1">
    <location>
        <begin position="147"/>
        <end position="167"/>
    </location>
</feature>
<dbReference type="Proteomes" id="UP000268313">
    <property type="component" value="Unassembled WGS sequence"/>
</dbReference>
<dbReference type="PANTHER" id="PTHR36922:SF1">
    <property type="entry name" value="DUF1993 DOMAIN-CONTAINING PROTEIN"/>
    <property type="match status" value="1"/>
</dbReference>
<gene>
    <name evidence="2" type="ORF">D7X32_02985</name>
</gene>
<reference evidence="3" key="1">
    <citation type="submission" date="2018-09" db="EMBL/GenBank/DDBJ databases">
        <authorList>
            <person name="Livingstone P.G."/>
            <person name="Whitworth D.E."/>
        </authorList>
    </citation>
    <scope>NUCLEOTIDE SEQUENCE [LARGE SCALE GENOMIC DNA]</scope>
    <source>
        <strain evidence="3">CA043D</strain>
    </source>
</reference>
<accession>A0A3A8KFY1</accession>
<organism evidence="2 3">
    <name type="scientific">Corallococcus carmarthensis</name>
    <dbReference type="NCBI Taxonomy" id="2316728"/>
    <lineage>
        <taxon>Bacteria</taxon>
        <taxon>Pseudomonadati</taxon>
        <taxon>Myxococcota</taxon>
        <taxon>Myxococcia</taxon>
        <taxon>Myxococcales</taxon>
        <taxon>Cystobacterineae</taxon>
        <taxon>Myxococcaceae</taxon>
        <taxon>Corallococcus</taxon>
    </lineage>
</organism>
<proteinExistence type="predicted"/>
<dbReference type="InterPro" id="IPR018531">
    <property type="entry name" value="DUF1993"/>
</dbReference>
<name>A0A3A8KFY1_9BACT</name>
<dbReference type="PANTHER" id="PTHR36922">
    <property type="entry name" value="BLL2446 PROTEIN"/>
    <property type="match status" value="1"/>
</dbReference>